<evidence type="ECO:0000313" key="3">
    <source>
        <dbReference type="Proteomes" id="UP000366051"/>
    </source>
</evidence>
<dbReference type="Pfam" id="PF21891">
    <property type="entry name" value="DUF6917"/>
    <property type="match status" value="1"/>
</dbReference>
<evidence type="ECO:0000259" key="1">
    <source>
        <dbReference type="Pfam" id="PF21891"/>
    </source>
</evidence>
<dbReference type="OrthoDB" id="4557435at2"/>
<dbReference type="Proteomes" id="UP000366051">
    <property type="component" value="Chromosome"/>
</dbReference>
<name>A0A5Q2N0J0_9FIRM</name>
<gene>
    <name evidence="2" type="ORF">FTV88_1126</name>
</gene>
<accession>A0A5Q2N0J0</accession>
<feature type="domain" description="DUF6917" evidence="1">
    <location>
        <begin position="17"/>
        <end position="142"/>
    </location>
</feature>
<dbReference type="KEGG" id="hcv:FTV88_1126"/>
<organism evidence="2 3">
    <name type="scientific">Heliorestis convoluta</name>
    <dbReference type="NCBI Taxonomy" id="356322"/>
    <lineage>
        <taxon>Bacteria</taxon>
        <taxon>Bacillati</taxon>
        <taxon>Bacillota</taxon>
        <taxon>Clostridia</taxon>
        <taxon>Eubacteriales</taxon>
        <taxon>Heliobacteriaceae</taxon>
        <taxon>Heliorestis</taxon>
    </lineage>
</organism>
<proteinExistence type="predicted"/>
<keyword evidence="3" id="KW-1185">Reference proteome</keyword>
<evidence type="ECO:0000313" key="2">
    <source>
        <dbReference type="EMBL" id="QGG47273.1"/>
    </source>
</evidence>
<protein>
    <recommendedName>
        <fullName evidence="1">DUF6917 domain-containing protein</fullName>
    </recommendedName>
</protein>
<sequence>MTVSDPYSKGMLKVHPYAKKKDVVGELVAILDGRLEQRGLQLIKPISRALAVNEIHEIIITDEEEAGPGKIVNRIAYLAFFEVKGPGVVVTGDPVYLKGKHLGYIAGFDETHMPNHINMVIYSKERLTGIQQGAEIGQQLLIKSPDR</sequence>
<dbReference type="InterPro" id="IPR054210">
    <property type="entry name" value="DUF6917"/>
</dbReference>
<dbReference type="RefSeq" id="WP_153724686.1">
    <property type="nucleotide sequence ID" value="NZ_CP045875.1"/>
</dbReference>
<dbReference type="AlphaFoldDB" id="A0A5Q2N0J0"/>
<reference evidence="3" key="1">
    <citation type="submission" date="2019-11" db="EMBL/GenBank/DDBJ databases">
        <title>Genome sequence of Heliorestis convoluta strain HH, an alkaliphilic and minimalistic phototrophic bacterium from a soda lake in Egypt.</title>
        <authorList>
            <person name="Dewey E.D."/>
            <person name="Stokes L.M."/>
            <person name="Burchell B.M."/>
            <person name="Shaffer K.N."/>
            <person name="Huntington A.M."/>
            <person name="Baker J.M."/>
            <person name="Nadendla S."/>
            <person name="Giglio M.G."/>
            <person name="Touchman J.W."/>
            <person name="Blankenship R.E."/>
            <person name="Madigan M.T."/>
            <person name="Sattley W.M."/>
        </authorList>
    </citation>
    <scope>NUCLEOTIDE SEQUENCE [LARGE SCALE GENOMIC DNA]</scope>
    <source>
        <strain evidence="3">HH</strain>
    </source>
</reference>
<dbReference type="EMBL" id="CP045875">
    <property type="protein sequence ID" value="QGG47273.1"/>
    <property type="molecule type" value="Genomic_DNA"/>
</dbReference>